<keyword evidence="16" id="KW-1185">Reference proteome</keyword>
<dbReference type="EMBL" id="JAZDDG010000002">
    <property type="protein sequence ID" value="MEE1975677.1"/>
    <property type="molecule type" value="Genomic_DNA"/>
</dbReference>
<evidence type="ECO:0000313" key="16">
    <source>
        <dbReference type="Proteomes" id="UP001356308"/>
    </source>
</evidence>
<evidence type="ECO:0000256" key="11">
    <source>
        <dbReference type="ARBA" id="ARBA00023049"/>
    </source>
</evidence>
<dbReference type="InterPro" id="IPR050344">
    <property type="entry name" value="Peptidase_M1_aminopeptidases"/>
</dbReference>
<dbReference type="GO" id="GO:0004177">
    <property type="term" value="F:aminopeptidase activity"/>
    <property type="evidence" value="ECO:0007669"/>
    <property type="project" value="UniProtKB-KW"/>
</dbReference>
<keyword evidence="11" id="KW-0482">Metalloprotease</keyword>
<evidence type="ECO:0000256" key="8">
    <source>
        <dbReference type="ARBA" id="ARBA00022723"/>
    </source>
</evidence>
<evidence type="ECO:0000256" key="3">
    <source>
        <dbReference type="ARBA" id="ARBA00010136"/>
    </source>
</evidence>
<keyword evidence="10" id="KW-0862">Zinc</keyword>
<dbReference type="Gene3D" id="1.10.390.10">
    <property type="entry name" value="Neutral Protease Domain 2"/>
    <property type="match status" value="1"/>
</dbReference>
<keyword evidence="6 15" id="KW-0031">Aminopeptidase</keyword>
<evidence type="ECO:0000256" key="10">
    <source>
        <dbReference type="ARBA" id="ARBA00022833"/>
    </source>
</evidence>
<comment type="cofactor">
    <cofactor evidence="2">
        <name>Zn(2+)</name>
        <dbReference type="ChEBI" id="CHEBI:29105"/>
    </cofactor>
</comment>
<dbReference type="PRINTS" id="PR00756">
    <property type="entry name" value="ALADIPTASE"/>
</dbReference>
<evidence type="ECO:0000259" key="14">
    <source>
        <dbReference type="Pfam" id="PF17900"/>
    </source>
</evidence>
<keyword evidence="12" id="KW-0732">Signal</keyword>
<evidence type="ECO:0000256" key="4">
    <source>
        <dbReference type="ARBA" id="ARBA00012564"/>
    </source>
</evidence>
<dbReference type="InterPro" id="IPR001930">
    <property type="entry name" value="Peptidase_M1"/>
</dbReference>
<reference evidence="15 16" key="1">
    <citation type="submission" date="2024-01" db="EMBL/GenBank/DDBJ databases">
        <title>Maribacter spp. originated from different algae showed divergent polysaccharides utilization ability.</title>
        <authorList>
            <person name="Wang H."/>
            <person name="Wu Y."/>
        </authorList>
    </citation>
    <scope>NUCLEOTIDE SEQUENCE [LARGE SCALE GENOMIC DNA]</scope>
    <source>
        <strain evidence="15 16">PR1</strain>
    </source>
</reference>
<feature type="chain" id="PRO_5046669429" description="Aminopeptidase N" evidence="12">
    <location>
        <begin position="25"/>
        <end position="532"/>
    </location>
</feature>
<comment type="similarity">
    <text evidence="3">Belongs to the peptidase M1 family.</text>
</comment>
<dbReference type="Pfam" id="PF17900">
    <property type="entry name" value="Peptidase_M1_N"/>
    <property type="match status" value="1"/>
</dbReference>
<evidence type="ECO:0000259" key="13">
    <source>
        <dbReference type="Pfam" id="PF01433"/>
    </source>
</evidence>
<sequence>MKNRFLGFTAFFSLFLLLNYSLHCQDTYIRNDSADVKSYIFNLELSDENDEIKGTAEILVDFKGDAKPFSVDLIGKSGEFGMEITQVLEGDENVNYSFENNKIKISPSQNSHDYQVFKVSYHGVPERGLVIDTTKFGQRSFFGDNWPNLARHWLPSVDHPYDKASIEFQITAPDHYDVVATGEKIEESYLENGKKLTVYKEPAPVAMKVVTIGVTKFASRLLDKVYDIPVSAWVYPENRLDGFSDYGVATKVLKYFIDQIGPYSYAKLANMQAKTQWGGLENAGTIAYFENSVNGKNEVEGLIAHEIAHQWFGNSASENDWNHVWLSEGFATYFAILYQESVYGDDKRKQELLLDRNEIIDYFKKNPSPIVDPSIKEPLKVLSVNTYQKGGWVLNMLRRELGDELFWEGIVSYYKRYQNANAMTEDFKEVMEQVSGKELDKFFQQWVFTKGYPELKWEWHYEKNKLYIDIEQVQDYHIFSFPLEIQVDGVIDRTYSLDINSKKTTFEIPLKAAPKEILLDPDLWLLFEERKF</sequence>
<proteinExistence type="inferred from homology"/>
<feature type="domain" description="Aminopeptidase N-like N-terminal" evidence="14">
    <location>
        <begin position="39"/>
        <end position="203"/>
    </location>
</feature>
<evidence type="ECO:0000256" key="9">
    <source>
        <dbReference type="ARBA" id="ARBA00022801"/>
    </source>
</evidence>
<dbReference type="Pfam" id="PF01433">
    <property type="entry name" value="Peptidase_M1"/>
    <property type="match status" value="1"/>
</dbReference>
<feature type="signal peptide" evidence="12">
    <location>
        <begin position="1"/>
        <end position="24"/>
    </location>
</feature>
<feature type="domain" description="Peptidase M1 membrane alanine aminopeptidase" evidence="13">
    <location>
        <begin position="248"/>
        <end position="446"/>
    </location>
</feature>
<dbReference type="PANTHER" id="PTHR11533">
    <property type="entry name" value="PROTEASE M1 ZINC METALLOPROTEASE"/>
    <property type="match status" value="1"/>
</dbReference>
<comment type="caution">
    <text evidence="15">The sequence shown here is derived from an EMBL/GenBank/DDBJ whole genome shotgun (WGS) entry which is preliminary data.</text>
</comment>
<dbReference type="InterPro" id="IPR045357">
    <property type="entry name" value="Aminopeptidase_N-like_N"/>
</dbReference>
<keyword evidence="7" id="KW-0645">Protease</keyword>
<dbReference type="EC" id="3.4.11.2" evidence="4"/>
<comment type="catalytic activity">
    <reaction evidence="1">
        <text>Release of an N-terminal amino acid, Xaa-|-Yaa- from a peptide, amide or arylamide. Xaa is preferably Ala, but may be most amino acids including Pro (slow action). When a terminal hydrophobic residue is followed by a prolyl residue, the two may be released as an intact Xaa-Pro dipeptide.</text>
        <dbReference type="EC" id="3.4.11.2"/>
    </reaction>
</comment>
<evidence type="ECO:0000256" key="6">
    <source>
        <dbReference type="ARBA" id="ARBA00022438"/>
    </source>
</evidence>
<dbReference type="InterPro" id="IPR014782">
    <property type="entry name" value="Peptidase_M1_dom"/>
</dbReference>
<evidence type="ECO:0000256" key="7">
    <source>
        <dbReference type="ARBA" id="ARBA00022670"/>
    </source>
</evidence>
<evidence type="ECO:0000256" key="12">
    <source>
        <dbReference type="SAM" id="SignalP"/>
    </source>
</evidence>
<evidence type="ECO:0000256" key="5">
    <source>
        <dbReference type="ARBA" id="ARBA00015611"/>
    </source>
</evidence>
<dbReference type="CDD" id="cd09603">
    <property type="entry name" value="M1_APN_like"/>
    <property type="match status" value="1"/>
</dbReference>
<evidence type="ECO:0000256" key="2">
    <source>
        <dbReference type="ARBA" id="ARBA00001947"/>
    </source>
</evidence>
<dbReference type="Gene3D" id="2.60.40.1730">
    <property type="entry name" value="tricorn interacting facor f3 domain"/>
    <property type="match status" value="1"/>
</dbReference>
<dbReference type="SUPFAM" id="SSF55486">
    <property type="entry name" value="Metalloproteases ('zincins'), catalytic domain"/>
    <property type="match status" value="1"/>
</dbReference>
<dbReference type="SUPFAM" id="SSF63737">
    <property type="entry name" value="Leukotriene A4 hydrolase N-terminal domain"/>
    <property type="match status" value="1"/>
</dbReference>
<evidence type="ECO:0000313" key="15">
    <source>
        <dbReference type="EMBL" id="MEE1975677.1"/>
    </source>
</evidence>
<dbReference type="Proteomes" id="UP001356308">
    <property type="component" value="Unassembled WGS sequence"/>
</dbReference>
<dbReference type="PANTHER" id="PTHR11533:SF174">
    <property type="entry name" value="PUROMYCIN-SENSITIVE AMINOPEPTIDASE-RELATED"/>
    <property type="match status" value="1"/>
</dbReference>
<dbReference type="InterPro" id="IPR027268">
    <property type="entry name" value="Peptidase_M4/M1_CTD_sf"/>
</dbReference>
<evidence type="ECO:0000256" key="1">
    <source>
        <dbReference type="ARBA" id="ARBA00000098"/>
    </source>
</evidence>
<organism evidence="15 16">
    <name type="scientific">Maribacter cobaltidurans</name>
    <dbReference type="NCBI Taxonomy" id="1178778"/>
    <lineage>
        <taxon>Bacteria</taxon>
        <taxon>Pseudomonadati</taxon>
        <taxon>Bacteroidota</taxon>
        <taxon>Flavobacteriia</taxon>
        <taxon>Flavobacteriales</taxon>
        <taxon>Flavobacteriaceae</taxon>
        <taxon>Maribacter</taxon>
    </lineage>
</organism>
<keyword evidence="8" id="KW-0479">Metal-binding</keyword>
<dbReference type="InterPro" id="IPR042097">
    <property type="entry name" value="Aminopeptidase_N-like_N_sf"/>
</dbReference>
<gene>
    <name evidence="15" type="ORF">V1I91_06330</name>
</gene>
<protein>
    <recommendedName>
        <fullName evidence="5">Aminopeptidase N</fullName>
        <ecNumber evidence="4">3.4.11.2</ecNumber>
    </recommendedName>
</protein>
<name>A0ABU7IRS6_9FLAO</name>
<dbReference type="RefSeq" id="WP_272650491.1">
    <property type="nucleotide sequence ID" value="NZ_JAZDDG010000002.1"/>
</dbReference>
<keyword evidence="9 15" id="KW-0378">Hydrolase</keyword>
<accession>A0ABU7IRS6</accession>